<evidence type="ECO:0000256" key="1">
    <source>
        <dbReference type="SAM" id="Phobius"/>
    </source>
</evidence>
<evidence type="ECO:0000259" key="2">
    <source>
        <dbReference type="Pfam" id="PF01757"/>
    </source>
</evidence>
<reference evidence="3 4" key="1">
    <citation type="journal article" date="2019" name="Int. J. Syst. Evol. Microbiol.">
        <title>The Global Catalogue of Microorganisms (GCM) 10K type strain sequencing project: providing services to taxonomists for standard genome sequencing and annotation.</title>
        <authorList>
            <consortium name="The Broad Institute Genomics Platform"/>
            <consortium name="The Broad Institute Genome Sequencing Center for Infectious Disease"/>
            <person name="Wu L."/>
            <person name="Ma J."/>
        </authorList>
    </citation>
    <scope>NUCLEOTIDE SEQUENCE [LARGE SCALE GENOMIC DNA]</scope>
    <source>
        <strain evidence="3 4">JCM 12140</strain>
    </source>
</reference>
<feature type="transmembrane region" description="Helical" evidence="1">
    <location>
        <begin position="332"/>
        <end position="351"/>
    </location>
</feature>
<feature type="transmembrane region" description="Helical" evidence="1">
    <location>
        <begin position="234"/>
        <end position="255"/>
    </location>
</feature>
<keyword evidence="1" id="KW-0812">Transmembrane</keyword>
<dbReference type="PANTHER" id="PTHR23028:SF53">
    <property type="entry name" value="ACYL_TRANSF_3 DOMAIN-CONTAINING PROTEIN"/>
    <property type="match status" value="1"/>
</dbReference>
<evidence type="ECO:0000313" key="4">
    <source>
        <dbReference type="Proteomes" id="UP001501742"/>
    </source>
</evidence>
<feature type="transmembrane region" description="Helical" evidence="1">
    <location>
        <begin position="83"/>
        <end position="101"/>
    </location>
</feature>
<sequence>MDIPIATGRAPARIAALDGLRAVLAISISAYHLGAPGLQSAVLALPVFYALSGTLITSLLLAELHRRGRVRLGRFVLNRSLRIAPPVVVLVVAVALLWPWVGGYGGSTSDLWLAAGLALTWTTNIGRAFLGVHQGVLDPLWSLSAEEQFYVFWPVLAALLLPVGRGRRLLLGILVAIVVLGPLCCAPFFTPSPDSGPASIYYAPPLSMSSLASGCLAALVLDRLRRSGRWSGKAGRLTTWCSLAALTVLAALFPADWKSDPLSLLLTIPLAGAVAAACIAGLGTSDTLPARLLAVRPLAWFGARASYSLYLSHLVVLALVEHRIDGVLGRAIALAVAIVVGCVGGVLVEIPTDRFRRWVMRPRRSALRASAR</sequence>
<dbReference type="Proteomes" id="UP001501742">
    <property type="component" value="Unassembled WGS sequence"/>
</dbReference>
<protein>
    <recommendedName>
        <fullName evidence="2">Acyltransferase 3 domain-containing protein</fullName>
    </recommendedName>
</protein>
<dbReference type="RefSeq" id="WP_204609699.1">
    <property type="nucleotide sequence ID" value="NZ_BAAAJX010000015.1"/>
</dbReference>
<feature type="transmembrane region" description="Helical" evidence="1">
    <location>
        <begin position="201"/>
        <end position="222"/>
    </location>
</feature>
<name>A0ABN1ZFT6_9MICO</name>
<keyword evidence="1" id="KW-0472">Membrane</keyword>
<proteinExistence type="predicted"/>
<feature type="domain" description="Acyltransferase 3" evidence="2">
    <location>
        <begin position="15"/>
        <end position="343"/>
    </location>
</feature>
<keyword evidence="4" id="KW-1185">Reference proteome</keyword>
<dbReference type="InterPro" id="IPR050879">
    <property type="entry name" value="Acyltransferase_3"/>
</dbReference>
<keyword evidence="1" id="KW-1133">Transmembrane helix</keyword>
<dbReference type="Pfam" id="PF01757">
    <property type="entry name" value="Acyl_transf_3"/>
    <property type="match status" value="1"/>
</dbReference>
<gene>
    <name evidence="3" type="ORF">GCM10009627_25700</name>
</gene>
<evidence type="ECO:0000313" key="3">
    <source>
        <dbReference type="EMBL" id="GAA1494224.1"/>
    </source>
</evidence>
<feature type="transmembrane region" description="Helical" evidence="1">
    <location>
        <begin position="169"/>
        <end position="189"/>
    </location>
</feature>
<feature type="transmembrane region" description="Helical" evidence="1">
    <location>
        <begin position="261"/>
        <end position="285"/>
    </location>
</feature>
<dbReference type="PANTHER" id="PTHR23028">
    <property type="entry name" value="ACETYLTRANSFERASE"/>
    <property type="match status" value="1"/>
</dbReference>
<feature type="transmembrane region" description="Helical" evidence="1">
    <location>
        <begin position="40"/>
        <end position="62"/>
    </location>
</feature>
<dbReference type="EMBL" id="BAAAJX010000015">
    <property type="protein sequence ID" value="GAA1494224.1"/>
    <property type="molecule type" value="Genomic_DNA"/>
</dbReference>
<feature type="transmembrane region" description="Helical" evidence="1">
    <location>
        <begin position="148"/>
        <end position="164"/>
    </location>
</feature>
<comment type="caution">
    <text evidence="3">The sequence shown here is derived from an EMBL/GenBank/DDBJ whole genome shotgun (WGS) entry which is preliminary data.</text>
</comment>
<feature type="transmembrane region" description="Helical" evidence="1">
    <location>
        <begin position="297"/>
        <end position="320"/>
    </location>
</feature>
<organism evidence="3 4">
    <name type="scientific">Curtobacterium herbarum</name>
    <dbReference type="NCBI Taxonomy" id="150122"/>
    <lineage>
        <taxon>Bacteria</taxon>
        <taxon>Bacillati</taxon>
        <taxon>Actinomycetota</taxon>
        <taxon>Actinomycetes</taxon>
        <taxon>Micrococcales</taxon>
        <taxon>Microbacteriaceae</taxon>
        <taxon>Curtobacterium</taxon>
    </lineage>
</organism>
<feature type="transmembrane region" description="Helical" evidence="1">
    <location>
        <begin position="12"/>
        <end position="34"/>
    </location>
</feature>
<accession>A0ABN1ZFT6</accession>
<dbReference type="InterPro" id="IPR002656">
    <property type="entry name" value="Acyl_transf_3_dom"/>
</dbReference>